<dbReference type="GO" id="GO:0016491">
    <property type="term" value="F:oxidoreductase activity"/>
    <property type="evidence" value="ECO:0007669"/>
    <property type="project" value="InterPro"/>
</dbReference>
<dbReference type="GO" id="GO:0017004">
    <property type="term" value="P:cytochrome complex assembly"/>
    <property type="evidence" value="ECO:0007669"/>
    <property type="project" value="UniProtKB-KW"/>
</dbReference>
<keyword evidence="6" id="KW-0732">Signal</keyword>
<dbReference type="Proteomes" id="UP000317648">
    <property type="component" value="Chromosome"/>
</dbReference>
<feature type="region of interest" description="Disordered" evidence="5">
    <location>
        <begin position="24"/>
        <end position="76"/>
    </location>
</feature>
<keyword evidence="3" id="KW-1015">Disulfide bond</keyword>
<evidence type="ECO:0000256" key="5">
    <source>
        <dbReference type="SAM" id="MobiDB-lite"/>
    </source>
</evidence>
<dbReference type="CDD" id="cd02966">
    <property type="entry name" value="TlpA_like_family"/>
    <property type="match status" value="2"/>
</dbReference>
<dbReference type="InterPro" id="IPR036249">
    <property type="entry name" value="Thioredoxin-like_sf"/>
</dbReference>
<proteinExistence type="predicted"/>
<evidence type="ECO:0000256" key="4">
    <source>
        <dbReference type="ARBA" id="ARBA00023284"/>
    </source>
</evidence>
<dbReference type="InterPro" id="IPR013740">
    <property type="entry name" value="Redoxin"/>
</dbReference>
<dbReference type="PROSITE" id="PS51257">
    <property type="entry name" value="PROKAR_LIPOPROTEIN"/>
    <property type="match status" value="1"/>
</dbReference>
<name>A0A518DYG5_9BACT</name>
<evidence type="ECO:0000256" key="3">
    <source>
        <dbReference type="ARBA" id="ARBA00023157"/>
    </source>
</evidence>
<sequence length="909" mass="100020" precursor="true">MSKSMRFLTLSGAAALLIGFSGCPDSGKVADTDKPGTTAQTDDKTPAAGDTTTEPAKKPPVDDGAPPTMPPAVPGSALSAVKVPANATPDELLTLLIQLGQQKFNRAMPGPFQDAQHGRVKAADQLLAAPTATVQQRDAAINSKYEALRMLQGTTGDMSFLKETETFLTSLKNDKEEHVRDYATRMLFLLQVERLQVEGKTAIDGTMAELDRLIAMPDRNERTFQDAQTIVPALLQLEEEEQALEAMRRIGQAFLDYPDEQVVFAANELLARYNIARMGYEDKYTAVMQNDTPENRAEVIETLKKAMAESPSASAFQFSKQAAEFFERRGNYADAVKVYEALHQTYSNHEIPEFAEEAKITVDYASKRIQLIGQPFQVVGTTPDGTPLDWNAYKGKVVLIDFWATWCGPCLEELPQVKKVYEAYHDKGLEIVSINTDKKMDDVQRFFRSNEMPWKTVLSEIGVPEGESTLMDRCGVSTIPFMFVVNREGVVVDIHTRGDRLLEVLAEQLGPVEGLGEPAPAPAPAPGGAASPQSSYEPSLEMETFFVSAPADDSEEAADLPDVNPYAASPRLTTAELVEYLFRMEDKPQIVQTRDGFSDAVIEASDRILADKEAKSAHRRLATLTKFRLLQEAAAFGDKKADDKLAKFVEANADNTDKQIATEVEFLQLERRALNASDIPLPEVEELLAELHEYFTSHNLGEKHLRLASTTIKLVNRFDDPNNLELSRQYGEQREKYFAAFGAAFAKSEFKQLASYGKKLSKPADGAPSELVGKPLELTGATALGAEFDWAAYRGKVVVVDFWASWCGPCRAEMPHLKKLYEDLQDRGFDVVGVNLDKDAEAMATFIAEQKLNWTNIAGEGTKELANKYGVRGIPTLMLIDADGNVVSVAHKSADFAAKIEELLPKAAG</sequence>
<evidence type="ECO:0000313" key="8">
    <source>
        <dbReference type="EMBL" id="QDU96893.1"/>
    </source>
</evidence>
<keyword evidence="4" id="KW-0676">Redox-active center</keyword>
<dbReference type="PROSITE" id="PS51352">
    <property type="entry name" value="THIOREDOXIN_2"/>
    <property type="match status" value="2"/>
</dbReference>
<evidence type="ECO:0000313" key="9">
    <source>
        <dbReference type="Proteomes" id="UP000317648"/>
    </source>
</evidence>
<evidence type="ECO:0000256" key="6">
    <source>
        <dbReference type="SAM" id="SignalP"/>
    </source>
</evidence>
<dbReference type="GO" id="GO:0030313">
    <property type="term" value="C:cell envelope"/>
    <property type="evidence" value="ECO:0007669"/>
    <property type="project" value="UniProtKB-SubCell"/>
</dbReference>
<reference evidence="8 9" key="1">
    <citation type="submission" date="2019-02" db="EMBL/GenBank/DDBJ databases">
        <title>Deep-cultivation of Planctomycetes and their phenomic and genomic characterization uncovers novel biology.</title>
        <authorList>
            <person name="Wiegand S."/>
            <person name="Jogler M."/>
            <person name="Boedeker C."/>
            <person name="Pinto D."/>
            <person name="Vollmers J."/>
            <person name="Rivas-Marin E."/>
            <person name="Kohn T."/>
            <person name="Peeters S.H."/>
            <person name="Heuer A."/>
            <person name="Rast P."/>
            <person name="Oberbeckmann S."/>
            <person name="Bunk B."/>
            <person name="Jeske O."/>
            <person name="Meyerdierks A."/>
            <person name="Storesund J.E."/>
            <person name="Kallscheuer N."/>
            <person name="Luecker S."/>
            <person name="Lage O.M."/>
            <person name="Pohl T."/>
            <person name="Merkel B.J."/>
            <person name="Hornburger P."/>
            <person name="Mueller R.-W."/>
            <person name="Bruemmer F."/>
            <person name="Labrenz M."/>
            <person name="Spormann A.M."/>
            <person name="Op den Camp H."/>
            <person name="Overmann J."/>
            <person name="Amann R."/>
            <person name="Jetten M.S.M."/>
            <person name="Mascher T."/>
            <person name="Medema M.H."/>
            <person name="Devos D.P."/>
            <person name="Kaster A.-K."/>
            <person name="Ovreas L."/>
            <person name="Rohde M."/>
            <person name="Galperin M.Y."/>
            <person name="Jogler C."/>
        </authorList>
    </citation>
    <scope>NUCLEOTIDE SEQUENCE [LARGE SCALE GENOMIC DNA]</scope>
    <source>
        <strain evidence="8 9">Pla85_3_4</strain>
    </source>
</reference>
<dbReference type="InterPro" id="IPR050553">
    <property type="entry name" value="Thioredoxin_ResA/DsbE_sf"/>
</dbReference>
<dbReference type="AlphaFoldDB" id="A0A518DYG5"/>
<keyword evidence="9" id="KW-1185">Reference proteome</keyword>
<feature type="chain" id="PRO_5021998210" evidence="6">
    <location>
        <begin position="24"/>
        <end position="909"/>
    </location>
</feature>
<feature type="domain" description="Thioredoxin" evidence="7">
    <location>
        <begin position="367"/>
        <end position="514"/>
    </location>
</feature>
<evidence type="ECO:0000256" key="1">
    <source>
        <dbReference type="ARBA" id="ARBA00004196"/>
    </source>
</evidence>
<comment type="subcellular location">
    <subcellularLocation>
        <location evidence="1">Cell envelope</location>
    </subcellularLocation>
</comment>
<dbReference type="RefSeq" id="WP_145055586.1">
    <property type="nucleotide sequence ID" value="NZ_CP036433.1"/>
</dbReference>
<keyword evidence="2" id="KW-0201">Cytochrome c-type biogenesis</keyword>
<feature type="region of interest" description="Disordered" evidence="5">
    <location>
        <begin position="513"/>
        <end position="535"/>
    </location>
</feature>
<evidence type="ECO:0000259" key="7">
    <source>
        <dbReference type="PROSITE" id="PS51352"/>
    </source>
</evidence>
<dbReference type="KEGG" id="lcre:Pla8534_47150"/>
<dbReference type="PROSITE" id="PS00194">
    <property type="entry name" value="THIOREDOXIN_1"/>
    <property type="match status" value="2"/>
</dbReference>
<evidence type="ECO:0000256" key="2">
    <source>
        <dbReference type="ARBA" id="ARBA00022748"/>
    </source>
</evidence>
<gene>
    <name evidence="8" type="primary">resA_4</name>
    <name evidence="8" type="ORF">Pla8534_47150</name>
</gene>
<protein>
    <submittedName>
        <fullName evidence="8">Thiol-disulfide oxidoreductase ResA</fullName>
    </submittedName>
</protein>
<organism evidence="8 9">
    <name type="scientific">Lignipirellula cremea</name>
    <dbReference type="NCBI Taxonomy" id="2528010"/>
    <lineage>
        <taxon>Bacteria</taxon>
        <taxon>Pseudomonadati</taxon>
        <taxon>Planctomycetota</taxon>
        <taxon>Planctomycetia</taxon>
        <taxon>Pirellulales</taxon>
        <taxon>Pirellulaceae</taxon>
        <taxon>Lignipirellula</taxon>
    </lineage>
</organism>
<dbReference type="EMBL" id="CP036433">
    <property type="protein sequence ID" value="QDU96893.1"/>
    <property type="molecule type" value="Genomic_DNA"/>
</dbReference>
<dbReference type="Pfam" id="PF08534">
    <property type="entry name" value="Redoxin"/>
    <property type="match status" value="2"/>
</dbReference>
<dbReference type="InterPro" id="IPR017937">
    <property type="entry name" value="Thioredoxin_CS"/>
</dbReference>
<feature type="domain" description="Thioredoxin" evidence="7">
    <location>
        <begin position="761"/>
        <end position="909"/>
    </location>
</feature>
<accession>A0A518DYG5</accession>
<dbReference type="PRINTS" id="PR00421">
    <property type="entry name" value="THIOREDOXIN"/>
</dbReference>
<dbReference type="Gene3D" id="3.40.30.10">
    <property type="entry name" value="Glutaredoxin"/>
    <property type="match status" value="2"/>
</dbReference>
<feature type="signal peptide" evidence="6">
    <location>
        <begin position="1"/>
        <end position="23"/>
    </location>
</feature>
<dbReference type="PANTHER" id="PTHR42852:SF6">
    <property type="entry name" value="THIOL:DISULFIDE INTERCHANGE PROTEIN DSBE"/>
    <property type="match status" value="1"/>
</dbReference>
<dbReference type="SUPFAM" id="SSF52833">
    <property type="entry name" value="Thioredoxin-like"/>
    <property type="match status" value="2"/>
</dbReference>
<dbReference type="InterPro" id="IPR013766">
    <property type="entry name" value="Thioredoxin_domain"/>
</dbReference>
<dbReference type="OrthoDB" id="252709at2"/>
<dbReference type="PANTHER" id="PTHR42852">
    <property type="entry name" value="THIOL:DISULFIDE INTERCHANGE PROTEIN DSBE"/>
    <property type="match status" value="1"/>
</dbReference>